<dbReference type="PANTHER" id="PTHR24379:SF121">
    <property type="entry name" value="C2H2-TYPE DOMAIN-CONTAINING PROTEIN"/>
    <property type="match status" value="1"/>
</dbReference>
<accession>A0ABP1SAB8</accession>
<feature type="region of interest" description="Disordered" evidence="6">
    <location>
        <begin position="170"/>
        <end position="202"/>
    </location>
</feature>
<feature type="domain" description="C2H2-type" evidence="7">
    <location>
        <begin position="634"/>
        <end position="661"/>
    </location>
</feature>
<evidence type="ECO:0000313" key="9">
    <source>
        <dbReference type="Proteomes" id="UP001642540"/>
    </source>
</evidence>
<protein>
    <recommendedName>
        <fullName evidence="7">C2H2-type domain-containing protein</fullName>
    </recommendedName>
</protein>
<gene>
    <name evidence="8" type="ORF">ODALV1_LOCUS31670</name>
</gene>
<keyword evidence="2" id="KW-0677">Repeat</keyword>
<feature type="domain" description="C2H2-type" evidence="7">
    <location>
        <begin position="326"/>
        <end position="355"/>
    </location>
</feature>
<feature type="compositionally biased region" description="Basic and acidic residues" evidence="6">
    <location>
        <begin position="255"/>
        <end position="264"/>
    </location>
</feature>
<dbReference type="Proteomes" id="UP001642540">
    <property type="component" value="Unassembled WGS sequence"/>
</dbReference>
<evidence type="ECO:0000256" key="2">
    <source>
        <dbReference type="ARBA" id="ARBA00022737"/>
    </source>
</evidence>
<keyword evidence="9" id="KW-1185">Reference proteome</keyword>
<feature type="domain" description="C2H2-type" evidence="7">
    <location>
        <begin position="770"/>
        <end position="797"/>
    </location>
</feature>
<dbReference type="SMART" id="SM00355">
    <property type="entry name" value="ZnF_C2H2"/>
    <property type="match status" value="15"/>
</dbReference>
<dbReference type="InterPro" id="IPR013087">
    <property type="entry name" value="Znf_C2H2_type"/>
</dbReference>
<feature type="domain" description="C2H2-type" evidence="7">
    <location>
        <begin position="542"/>
        <end position="570"/>
    </location>
</feature>
<feature type="compositionally biased region" description="Basic and acidic residues" evidence="6">
    <location>
        <begin position="185"/>
        <end position="194"/>
    </location>
</feature>
<evidence type="ECO:0000259" key="7">
    <source>
        <dbReference type="PROSITE" id="PS50157"/>
    </source>
</evidence>
<feature type="domain" description="C2H2-type" evidence="7">
    <location>
        <begin position="292"/>
        <end position="320"/>
    </location>
</feature>
<evidence type="ECO:0000256" key="1">
    <source>
        <dbReference type="ARBA" id="ARBA00022723"/>
    </source>
</evidence>
<evidence type="ECO:0000256" key="4">
    <source>
        <dbReference type="ARBA" id="ARBA00022833"/>
    </source>
</evidence>
<evidence type="ECO:0000256" key="6">
    <source>
        <dbReference type="SAM" id="MobiDB-lite"/>
    </source>
</evidence>
<feature type="region of interest" description="Disordered" evidence="6">
    <location>
        <begin position="449"/>
        <end position="468"/>
    </location>
</feature>
<dbReference type="Gene3D" id="3.30.160.60">
    <property type="entry name" value="Classic Zinc Finger"/>
    <property type="match status" value="4"/>
</dbReference>
<dbReference type="InterPro" id="IPR036236">
    <property type="entry name" value="Znf_C2H2_sf"/>
</dbReference>
<name>A0ABP1SAB8_9HEXA</name>
<feature type="domain" description="C2H2-type" evidence="7">
    <location>
        <begin position="662"/>
        <end position="690"/>
    </location>
</feature>
<dbReference type="Pfam" id="PF00096">
    <property type="entry name" value="zf-C2H2"/>
    <property type="match status" value="2"/>
</dbReference>
<feature type="region of interest" description="Disordered" evidence="6">
    <location>
        <begin position="220"/>
        <end position="276"/>
    </location>
</feature>
<feature type="domain" description="C2H2-type" evidence="7">
    <location>
        <begin position="570"/>
        <end position="593"/>
    </location>
</feature>
<feature type="compositionally biased region" description="Acidic residues" evidence="6">
    <location>
        <begin position="228"/>
        <end position="241"/>
    </location>
</feature>
<organism evidence="8 9">
    <name type="scientific">Orchesella dallaii</name>
    <dbReference type="NCBI Taxonomy" id="48710"/>
    <lineage>
        <taxon>Eukaryota</taxon>
        <taxon>Metazoa</taxon>
        <taxon>Ecdysozoa</taxon>
        <taxon>Arthropoda</taxon>
        <taxon>Hexapoda</taxon>
        <taxon>Collembola</taxon>
        <taxon>Entomobryomorpha</taxon>
        <taxon>Entomobryoidea</taxon>
        <taxon>Orchesellidae</taxon>
        <taxon>Orchesellinae</taxon>
        <taxon>Orchesella</taxon>
    </lineage>
</organism>
<keyword evidence="3 5" id="KW-0863">Zinc-finger</keyword>
<dbReference type="PROSITE" id="PS50157">
    <property type="entry name" value="ZINC_FINGER_C2H2_2"/>
    <property type="match status" value="9"/>
</dbReference>
<evidence type="ECO:0000256" key="5">
    <source>
        <dbReference type="PROSITE-ProRule" id="PRU00042"/>
    </source>
</evidence>
<keyword evidence="4" id="KW-0862">Zinc</keyword>
<feature type="compositionally biased region" description="Basic and acidic residues" evidence="6">
    <location>
        <begin position="459"/>
        <end position="468"/>
    </location>
</feature>
<keyword evidence="1" id="KW-0479">Metal-binding</keyword>
<evidence type="ECO:0000256" key="3">
    <source>
        <dbReference type="ARBA" id="ARBA00022771"/>
    </source>
</evidence>
<reference evidence="8 9" key="1">
    <citation type="submission" date="2024-08" db="EMBL/GenBank/DDBJ databases">
        <authorList>
            <person name="Cucini C."/>
            <person name="Frati F."/>
        </authorList>
    </citation>
    <scope>NUCLEOTIDE SEQUENCE [LARGE SCALE GENOMIC DNA]</scope>
</reference>
<dbReference type="SUPFAM" id="SSF57667">
    <property type="entry name" value="beta-beta-alpha zinc fingers"/>
    <property type="match status" value="3"/>
</dbReference>
<feature type="domain" description="C2H2-type" evidence="7">
    <location>
        <begin position="475"/>
        <end position="499"/>
    </location>
</feature>
<evidence type="ECO:0000313" key="8">
    <source>
        <dbReference type="EMBL" id="CAL8149224.1"/>
    </source>
</evidence>
<sequence length="805" mass="92519">MDFQPQPVCFVCLGDTRNNNLFSSLHNHKQKTSTDFDQFQLYVKFLQFAKNHLKIPSTTLDPLLLITDNGGKIFCETCEKLVSHIIYNSYLELLQAQLRLSSKLGELGKLLQSCNNNSQKLERIESLKTNLRISKPDSHCLQKVHQLLTHKCKESCQEFQPQVLLTRNDNDQLPVPVSFNNIDSGQEKDEEERNISNAESQGDSPIKKFTVIILNKPDIKEENLSDRNDDEFSADDDDGQDREDSVPGSPINCLNDKDEEKDGTSENNSRTNGENEARCGVKVADDDGGSDYQCCFCWRSFDDARELQPHIKGLHAKASRVKSEGFVCEVKECGQHFPTHLELNTHLSTHSEAVKFCKVCGWGFIDENLLELHELVHVKPVKKVGMKIPKVFCPASKCTSGPGFASISKLQAHYNVHHGISFKLHKCPVSDCSFESAWYSAVAKHKRRRHSHMVGSQKPKADSDEKLKKSKLEDTQCVPCGKTFKTKPGISSHLARWHTTMECNICKEPFNGSVALSKHVNEAHPQQLEEGEKETKIIQKKFPCEKCEKLFATRRQLATHFRNCHSEKRYECKVCHEMFRSRTSLSSHRLKRHVVKSVLCPHSHCASRFVNEDTLRMHLVKMHPTNEPDIISGHECSTCHKRFLTLEKLKYHLSNNHVEKPQECQVCHKKFKTRRLLRRHATQIHDVNRKTSWLRKEKLVKECPHCPQPQRFENLRLLQYHICKCHPDAPENLKCSTCGIKMPGFRRKEMKMHQLTHLSKEERRVEGKVFECHVCGVELLSSNAHKKHVKNHEDEAKYFNLPIIL</sequence>
<proteinExistence type="predicted"/>
<dbReference type="PANTHER" id="PTHR24379">
    <property type="entry name" value="KRAB AND ZINC FINGER DOMAIN-CONTAINING"/>
    <property type="match status" value="1"/>
</dbReference>
<comment type="caution">
    <text evidence="8">The sequence shown here is derived from an EMBL/GenBank/DDBJ whole genome shotgun (WGS) entry which is preliminary data.</text>
</comment>
<dbReference type="EMBL" id="CAXLJM020000196">
    <property type="protein sequence ID" value="CAL8149224.1"/>
    <property type="molecule type" value="Genomic_DNA"/>
</dbReference>
<feature type="domain" description="C2H2-type" evidence="7">
    <location>
        <begin position="598"/>
        <end position="628"/>
    </location>
</feature>
<dbReference type="PROSITE" id="PS00028">
    <property type="entry name" value="ZINC_FINGER_C2H2_1"/>
    <property type="match status" value="10"/>
</dbReference>